<dbReference type="PANTHER" id="PTHR44186:SF1">
    <property type="entry name" value="BARDET-BIEDL SYNDROME 4 PROTEIN"/>
    <property type="match status" value="1"/>
</dbReference>
<sequence length="715" mass="81111">MFGYSQHHLCRRLERQDFIRFSFEFGRVIHENIPTIDELVFLDPPQPQPAASLSETKREKELRLGMEKAVQTESPVLSRDILILPFVADDTTVIAQVKGLDRYLVRKIGKDWLEGLSSLLIREFLLVKRACIDSLTGLLSSLHLEEYLDYGAKDRTGVLMLVTVYPKSSSFFQAKNYQHRTVSLLRAFVDDRFPLYYLGQSCFGILCEKKDSVFAAEFAPSLVNFLKREGCYRVHVGSAVFGEIPADSGLSLSRSEEIMRKVWAALHVATKRGPFAFCHYSSIENAANHPLAPPAQPLVQWLQKATHNLQKCALLQFNTENSLFVESVRDCAGEEDRIFTDKKTVYLLLPDQGRKEALKMGDMILRHFDEKEHSGTAVNCGISLYPSGDFKKSELFLNCRKALLHSHFLDPGALIICNALSCNIAGDMYYGDGDLMLAVKEYKRGLILDPGDGNLLNSLGVCYAQMNRHKAAVECFHKACNSKEDRFMALYNLGLEQQIRNEHIAAIDSFMKALDLPEQVGEEKTRKDIKFQLGVLCVEAHRYRAGFDLLQAWYKNENEEGRGGKALRYLGEACFGLGEYRDAMKYLQQAMRYNEYDGDVLGLLGEMYLKENEGDDIALRFCEKAVELNPDSLKLKLQLAKAQLQCGDYLGCRRSLQPCLRNKKTRPAALLQRGLLAHEQGQKRTAEKWFEKAESCPGQISNSEIKKTARYYLNK</sequence>
<dbReference type="Proteomes" id="UP000011721">
    <property type="component" value="Chromosome"/>
</dbReference>
<feature type="repeat" description="TPR" evidence="3">
    <location>
        <begin position="453"/>
        <end position="486"/>
    </location>
</feature>
<dbReference type="RefSeq" id="WP_015405523.1">
    <property type="nucleotide sequence ID" value="NC_020304.1"/>
</dbReference>
<proteinExistence type="predicted"/>
<dbReference type="eggNOG" id="COG0457">
    <property type="taxonomic scope" value="Bacteria"/>
</dbReference>
<dbReference type="HOGENOM" id="CLU_026495_0_0_7"/>
<name>M1NJT1_DESSD</name>
<keyword evidence="2 3" id="KW-0802">TPR repeat</keyword>
<evidence type="ECO:0000256" key="3">
    <source>
        <dbReference type="PROSITE-ProRule" id="PRU00339"/>
    </source>
</evidence>
<dbReference type="PATRIC" id="fig|1167006.5.peg.3576"/>
<dbReference type="Pfam" id="PF13181">
    <property type="entry name" value="TPR_8"/>
    <property type="match status" value="1"/>
</dbReference>
<evidence type="ECO:0000256" key="1">
    <source>
        <dbReference type="ARBA" id="ARBA00022737"/>
    </source>
</evidence>
<dbReference type="InterPro" id="IPR011990">
    <property type="entry name" value="TPR-like_helical_dom_sf"/>
</dbReference>
<dbReference type="PANTHER" id="PTHR44186">
    <property type="match status" value="1"/>
</dbReference>
<keyword evidence="5" id="KW-1185">Reference proteome</keyword>
<organism evidence="4 5">
    <name type="scientific">Desulfocapsa sulfexigens (strain DSM 10523 / SB164P1)</name>
    <dbReference type="NCBI Taxonomy" id="1167006"/>
    <lineage>
        <taxon>Bacteria</taxon>
        <taxon>Pseudomonadati</taxon>
        <taxon>Thermodesulfobacteriota</taxon>
        <taxon>Desulfobulbia</taxon>
        <taxon>Desulfobulbales</taxon>
        <taxon>Desulfocapsaceae</taxon>
        <taxon>Desulfocapsa</taxon>
    </lineage>
</organism>
<dbReference type="STRING" id="1167006.UWK_03312"/>
<keyword evidence="1" id="KW-0677">Repeat</keyword>
<dbReference type="OrthoDB" id="5430072at2"/>
<evidence type="ECO:0000256" key="2">
    <source>
        <dbReference type="ARBA" id="ARBA00022803"/>
    </source>
</evidence>
<feature type="repeat" description="TPR" evidence="3">
    <location>
        <begin position="564"/>
        <end position="597"/>
    </location>
</feature>
<dbReference type="KEGG" id="dsf:UWK_03312"/>
<dbReference type="SMART" id="SM00028">
    <property type="entry name" value="TPR"/>
    <property type="match status" value="6"/>
</dbReference>
<dbReference type="PROSITE" id="PS50005">
    <property type="entry name" value="TPR"/>
    <property type="match status" value="2"/>
</dbReference>
<evidence type="ECO:0000313" key="4">
    <source>
        <dbReference type="EMBL" id="AGF79839.1"/>
    </source>
</evidence>
<dbReference type="AlphaFoldDB" id="M1NJT1"/>
<gene>
    <name evidence="4" type="ordered locus">UWK_03312</name>
</gene>
<dbReference type="Gene3D" id="1.25.40.10">
    <property type="entry name" value="Tetratricopeptide repeat domain"/>
    <property type="match status" value="2"/>
</dbReference>
<dbReference type="SUPFAM" id="SSF48452">
    <property type="entry name" value="TPR-like"/>
    <property type="match status" value="1"/>
</dbReference>
<dbReference type="EMBL" id="CP003985">
    <property type="protein sequence ID" value="AGF79839.1"/>
    <property type="molecule type" value="Genomic_DNA"/>
</dbReference>
<protein>
    <submittedName>
        <fullName evidence="4">Tetratricopeptide repeat protein</fullName>
    </submittedName>
</protein>
<accession>M1NJT1</accession>
<reference evidence="5" key="1">
    <citation type="journal article" date="2013" name="Stand. Genomic Sci.">
        <title>Complete genome sequence of Desulfocapsa sulfexigens, a marine deltaproteobacterium specialized in disproportionating inorganic sulfur compounds.</title>
        <authorList>
            <person name="Finster K.W."/>
            <person name="Kjeldsen K.U."/>
            <person name="Kube M."/>
            <person name="Reinhardt R."/>
            <person name="Mussmann M."/>
            <person name="Amann R."/>
            <person name="Schreiber L."/>
        </authorList>
    </citation>
    <scope>NUCLEOTIDE SEQUENCE [LARGE SCALE GENOMIC DNA]</scope>
    <source>
        <strain evidence="5">DSM 10523 / SB164P1</strain>
    </source>
</reference>
<dbReference type="InterPro" id="IPR019734">
    <property type="entry name" value="TPR_rpt"/>
</dbReference>
<evidence type="ECO:0000313" key="5">
    <source>
        <dbReference type="Proteomes" id="UP000011721"/>
    </source>
</evidence>